<dbReference type="SUPFAM" id="SSF56784">
    <property type="entry name" value="HAD-like"/>
    <property type="match status" value="1"/>
</dbReference>
<protein>
    <submittedName>
        <fullName evidence="1">HAD-IIIA family hydrolase</fullName>
    </submittedName>
</protein>
<proteinExistence type="predicted"/>
<name>A0AAW9R197_9CHRO</name>
<keyword evidence="1" id="KW-0378">Hydrolase</keyword>
<evidence type="ECO:0000313" key="1">
    <source>
        <dbReference type="EMBL" id="MEG3440181.1"/>
    </source>
</evidence>
<dbReference type="GO" id="GO:0005975">
    <property type="term" value="P:carbohydrate metabolic process"/>
    <property type="evidence" value="ECO:0007669"/>
    <property type="project" value="InterPro"/>
</dbReference>
<dbReference type="AlphaFoldDB" id="A0AAW9R197"/>
<organism evidence="1 2">
    <name type="scientific">Pannus brasiliensis CCIBt3594</name>
    <dbReference type="NCBI Taxonomy" id="1427578"/>
    <lineage>
        <taxon>Bacteria</taxon>
        <taxon>Bacillati</taxon>
        <taxon>Cyanobacteriota</taxon>
        <taxon>Cyanophyceae</taxon>
        <taxon>Oscillatoriophycideae</taxon>
        <taxon>Chroococcales</taxon>
        <taxon>Microcystaceae</taxon>
        <taxon>Pannus</taxon>
    </lineage>
</organism>
<keyword evidence="2" id="KW-1185">Reference proteome</keyword>
<dbReference type="EMBL" id="JBAFSM010000078">
    <property type="protein sequence ID" value="MEG3440181.1"/>
    <property type="molecule type" value="Genomic_DNA"/>
</dbReference>
<dbReference type="RefSeq" id="WP_332867651.1">
    <property type="nucleotide sequence ID" value="NZ_JBAFSM010000078.1"/>
</dbReference>
<accession>A0AAW9R197</accession>
<sequence>MAKILLLDLDGTIRRTKSGKTFINEPEDQEPIEGSIEALDRYHADGYRMIGITNQGGVAAGQKFLQDAIDEQIRTLELFPQLSYIYFCPDFEGKFCYLVSRENLGRPVHTEWAAHWSGSFRKPNPGMILAALFNIQNGKNPIEDCLFVGDRPEDEAAARNAGVRFQWADRWREVNPSAKVTD</sequence>
<dbReference type="InterPro" id="IPR023214">
    <property type="entry name" value="HAD_sf"/>
</dbReference>
<dbReference type="InterPro" id="IPR013954">
    <property type="entry name" value="PNK3P"/>
</dbReference>
<dbReference type="PANTHER" id="PTHR42891">
    <property type="entry name" value="D-GLYCERO-BETA-D-MANNO-HEPTOSE-1,7-BISPHOSPHATE 7-PHOSPHATASE"/>
    <property type="match status" value="1"/>
</dbReference>
<dbReference type="Proteomes" id="UP001328733">
    <property type="component" value="Unassembled WGS sequence"/>
</dbReference>
<reference evidence="1 2" key="1">
    <citation type="submission" date="2024-01" db="EMBL/GenBank/DDBJ databases">
        <title>Genomic insights into the taxonomy and metabolism of the cyanobacterium Pannus brasiliensis CCIBt3594.</title>
        <authorList>
            <person name="Machado M."/>
            <person name="Botero N.B."/>
            <person name="Andreote A.P.D."/>
            <person name="Feitosa A.M.T."/>
            <person name="Popin R."/>
            <person name="Sivonen K."/>
            <person name="Fiore M.F."/>
        </authorList>
    </citation>
    <scope>NUCLEOTIDE SEQUENCE [LARGE SCALE GENOMIC DNA]</scope>
    <source>
        <strain evidence="1 2">CCIBt3594</strain>
    </source>
</reference>
<gene>
    <name evidence="1" type="ORF">V0288_23830</name>
</gene>
<dbReference type="PANTHER" id="PTHR42891:SF1">
    <property type="entry name" value="D-GLYCERO-BETA-D-MANNO-HEPTOSE-1,7-BISPHOSPHATE 7-PHOSPHATASE"/>
    <property type="match status" value="1"/>
</dbReference>
<dbReference type="Pfam" id="PF08645">
    <property type="entry name" value="PNK3P"/>
    <property type="match status" value="1"/>
</dbReference>
<dbReference type="NCBIfam" id="TIGR01662">
    <property type="entry name" value="HAD-SF-IIIA"/>
    <property type="match status" value="1"/>
</dbReference>
<evidence type="ECO:0000313" key="2">
    <source>
        <dbReference type="Proteomes" id="UP001328733"/>
    </source>
</evidence>
<dbReference type="Gene3D" id="3.40.50.1000">
    <property type="entry name" value="HAD superfamily/HAD-like"/>
    <property type="match status" value="1"/>
</dbReference>
<comment type="caution">
    <text evidence="1">The sequence shown here is derived from an EMBL/GenBank/DDBJ whole genome shotgun (WGS) entry which is preliminary data.</text>
</comment>
<dbReference type="InterPro" id="IPR004446">
    <property type="entry name" value="Heptose_bisP_phosphatase"/>
</dbReference>
<dbReference type="GO" id="GO:0016791">
    <property type="term" value="F:phosphatase activity"/>
    <property type="evidence" value="ECO:0007669"/>
    <property type="project" value="InterPro"/>
</dbReference>
<dbReference type="InterPro" id="IPR036412">
    <property type="entry name" value="HAD-like_sf"/>
</dbReference>
<dbReference type="InterPro" id="IPR006549">
    <property type="entry name" value="HAD-SF_hydro_IIIA"/>
</dbReference>